<dbReference type="EMBL" id="NGKW01000035">
    <property type="protein sequence ID" value="OTN82300.1"/>
    <property type="molecule type" value="Genomic_DNA"/>
</dbReference>
<dbReference type="Proteomes" id="UP000194885">
    <property type="component" value="Unassembled WGS sequence"/>
</dbReference>
<dbReference type="RefSeq" id="WP_086324051.1">
    <property type="nucleotide sequence ID" value="NZ_NGKW01000035.1"/>
</dbReference>
<sequence length="72" mass="8428">MPNYIINLIPTKKNIHLLHEKECPHIPEEKNYVDIGYFTDCSSALRYLRVKNPSKKFSGCNYCCRSCFDKQA</sequence>
<proteinExistence type="predicted"/>
<dbReference type="AlphaFoldDB" id="A0A2C9X250"/>
<evidence type="ECO:0000313" key="1">
    <source>
        <dbReference type="EMBL" id="OTN82300.1"/>
    </source>
</evidence>
<evidence type="ECO:0000313" key="2">
    <source>
        <dbReference type="Proteomes" id="UP000194885"/>
    </source>
</evidence>
<reference evidence="1 2" key="1">
    <citation type="submission" date="2017-05" db="EMBL/GenBank/DDBJ databases">
        <title>The Genome Sequence of Enterococcus faecium 7H8_DIV0219.</title>
        <authorList>
            <consortium name="The Broad Institute Genomics Platform"/>
            <consortium name="The Broad Institute Genomic Center for Infectious Diseases"/>
            <person name="Earl A."/>
            <person name="Manson A."/>
            <person name="Schwartman J."/>
            <person name="Gilmore M."/>
            <person name="Abouelleil A."/>
            <person name="Cao P."/>
            <person name="Chapman S."/>
            <person name="Cusick C."/>
            <person name="Shea T."/>
            <person name="Young S."/>
            <person name="Neafsey D."/>
            <person name="Nusbaum C."/>
            <person name="Birren B."/>
        </authorList>
    </citation>
    <scope>NUCLEOTIDE SEQUENCE [LARGE SCALE GENOMIC DNA]</scope>
    <source>
        <strain evidence="1 2">7H8_DIV0219</strain>
    </source>
</reference>
<organism evidence="1 2">
    <name type="scientific">Enterococcus faecium</name>
    <name type="common">Streptococcus faecium</name>
    <dbReference type="NCBI Taxonomy" id="1352"/>
    <lineage>
        <taxon>Bacteria</taxon>
        <taxon>Bacillati</taxon>
        <taxon>Bacillota</taxon>
        <taxon>Bacilli</taxon>
        <taxon>Lactobacillales</taxon>
        <taxon>Enterococcaceae</taxon>
        <taxon>Enterococcus</taxon>
    </lineage>
</organism>
<comment type="caution">
    <text evidence="1">The sequence shown here is derived from an EMBL/GenBank/DDBJ whole genome shotgun (WGS) entry which is preliminary data.</text>
</comment>
<name>A0A2C9X250_ENTFC</name>
<gene>
    <name evidence="1" type="ORF">A5810_003172</name>
</gene>
<protein>
    <submittedName>
        <fullName evidence="1">Uncharacterized protein</fullName>
    </submittedName>
</protein>
<accession>A0A2C9X250</accession>